<organism evidence="7 8">
    <name type="scientific">Mugilogobius chulae</name>
    <name type="common">yellowstripe goby</name>
    <dbReference type="NCBI Taxonomy" id="88201"/>
    <lineage>
        <taxon>Eukaryota</taxon>
        <taxon>Metazoa</taxon>
        <taxon>Chordata</taxon>
        <taxon>Craniata</taxon>
        <taxon>Vertebrata</taxon>
        <taxon>Euteleostomi</taxon>
        <taxon>Actinopterygii</taxon>
        <taxon>Neopterygii</taxon>
        <taxon>Teleostei</taxon>
        <taxon>Neoteleostei</taxon>
        <taxon>Acanthomorphata</taxon>
        <taxon>Gobiaria</taxon>
        <taxon>Gobiiformes</taxon>
        <taxon>Gobioidei</taxon>
        <taxon>Gobiidae</taxon>
        <taxon>Gobionellinae</taxon>
        <taxon>Mugilogobius</taxon>
    </lineage>
</organism>
<evidence type="ECO:0000259" key="6">
    <source>
        <dbReference type="PROSITE" id="PS50089"/>
    </source>
</evidence>
<dbReference type="SMART" id="SM00184">
    <property type="entry name" value="RING"/>
    <property type="match status" value="1"/>
</dbReference>
<evidence type="ECO:0000313" key="8">
    <source>
        <dbReference type="Proteomes" id="UP001460270"/>
    </source>
</evidence>
<dbReference type="Gene3D" id="2.60.120.920">
    <property type="match status" value="1"/>
</dbReference>
<dbReference type="PANTHER" id="PTHR24103">
    <property type="entry name" value="E3 UBIQUITIN-PROTEIN LIGASE TRIM"/>
    <property type="match status" value="1"/>
</dbReference>
<proteinExistence type="predicted"/>
<dbReference type="EMBL" id="JBBPFD010000006">
    <property type="protein sequence ID" value="KAK7922369.1"/>
    <property type="molecule type" value="Genomic_DNA"/>
</dbReference>
<evidence type="ECO:0000313" key="7">
    <source>
        <dbReference type="EMBL" id="KAK7922369.1"/>
    </source>
</evidence>
<dbReference type="PROSITE" id="PS50089">
    <property type="entry name" value="ZF_RING_2"/>
    <property type="match status" value="1"/>
</dbReference>
<protein>
    <recommendedName>
        <fullName evidence="6">RING-type domain-containing protein</fullName>
    </recommendedName>
</protein>
<reference evidence="8" key="1">
    <citation type="submission" date="2024-04" db="EMBL/GenBank/DDBJ databases">
        <title>Salinicola lusitanus LLJ914,a marine bacterium isolated from the Okinawa Trough.</title>
        <authorList>
            <person name="Li J."/>
        </authorList>
    </citation>
    <scope>NUCLEOTIDE SEQUENCE [LARGE SCALE GENOMIC DNA]</scope>
</reference>
<dbReference type="Pfam" id="PF00622">
    <property type="entry name" value="SPRY"/>
    <property type="match status" value="1"/>
</dbReference>
<dbReference type="InterPro" id="IPR003877">
    <property type="entry name" value="SPRY_dom"/>
</dbReference>
<evidence type="ECO:0000256" key="5">
    <source>
        <dbReference type="SAM" id="Coils"/>
    </source>
</evidence>
<evidence type="ECO:0000256" key="1">
    <source>
        <dbReference type="ARBA" id="ARBA00022723"/>
    </source>
</evidence>
<dbReference type="Proteomes" id="UP001460270">
    <property type="component" value="Unassembled WGS sequence"/>
</dbReference>
<dbReference type="SUPFAM" id="SSF49899">
    <property type="entry name" value="Concanavalin A-like lectins/glucanases"/>
    <property type="match status" value="1"/>
</dbReference>
<feature type="domain" description="RING-type" evidence="6">
    <location>
        <begin position="12"/>
        <end position="52"/>
    </location>
</feature>
<comment type="caution">
    <text evidence="7">The sequence shown here is derived from an EMBL/GenBank/DDBJ whole genome shotgun (WGS) entry which is preliminary data.</text>
</comment>
<dbReference type="InterPro" id="IPR050143">
    <property type="entry name" value="TRIM/RBCC"/>
</dbReference>
<dbReference type="InterPro" id="IPR000315">
    <property type="entry name" value="Znf_B-box"/>
</dbReference>
<dbReference type="Gene3D" id="3.30.160.60">
    <property type="entry name" value="Classic Zinc Finger"/>
    <property type="match status" value="1"/>
</dbReference>
<dbReference type="Gene3D" id="3.30.40.10">
    <property type="entry name" value="Zinc/RING finger domain, C3HC4 (zinc finger)"/>
    <property type="match status" value="1"/>
</dbReference>
<keyword evidence="1" id="KW-0479">Metal-binding</keyword>
<keyword evidence="2 4" id="KW-0863">Zinc-finger</keyword>
<dbReference type="SUPFAM" id="SSF57850">
    <property type="entry name" value="RING/U-box"/>
    <property type="match status" value="1"/>
</dbReference>
<dbReference type="InterPro" id="IPR013320">
    <property type="entry name" value="ConA-like_dom_sf"/>
</dbReference>
<evidence type="ECO:0000256" key="3">
    <source>
        <dbReference type="ARBA" id="ARBA00022833"/>
    </source>
</evidence>
<keyword evidence="8" id="KW-1185">Reference proteome</keyword>
<sequence>MAEALFEDFLTCPICLEPLKEPVSLGCHHSFCFNCINNTWAKNPDRTCPICRRRSSKERLEVNFALRELSLSFSEKMKDKELKVKESDSQKYPKICSSHPDMPPLFCLDECRAVCPVCEFSLHSQHKVLSGDEAKRKLKEQVQTQIQDLKDQKQSYEELEQTYQQLRQHQEEQTVECLSQITDVFSRLQEVLKEEEERALGSLSSEQSRLTHSLDVELQKVREEIITLTNSIQDLQNNLDTQCFLSAATQTPPAPLLRPQPKEGLLLNQAKVLGNLGYRVWKKMKSFVTYSPVILDPNTAECSMHLSQDLCGVTHGPHELCLWSQRDSPMSLWSWALRASDLDSTSGTYGIWCMWHGEGRYDNGYGEPVTVKFAPKKIRVKLDYEKGELSFYDSNFLTLLVTHKAAFTETLFPYVSGGPATGAKTKEIRVSGAFPTDLSTDSVVMFRSATGGRHTHAIKARSLLRLSLWLCLLPGAGRLGFAHERFVLAVPPGDGEALHATAGESHCRSGVSVPDGPLGSCAPRQSGSRCEMLQACNRNEAR</sequence>
<dbReference type="InterPro" id="IPR001841">
    <property type="entry name" value="Znf_RING"/>
</dbReference>
<keyword evidence="3" id="KW-0862">Zinc</keyword>
<dbReference type="Pfam" id="PF15227">
    <property type="entry name" value="zf-C3HC4_4"/>
    <property type="match status" value="1"/>
</dbReference>
<dbReference type="Pfam" id="PF00643">
    <property type="entry name" value="zf-B_box"/>
    <property type="match status" value="1"/>
</dbReference>
<name>A0AAW0PB30_9GOBI</name>
<gene>
    <name evidence="7" type="ORF">WMY93_009271</name>
</gene>
<accession>A0AAW0PB30</accession>
<keyword evidence="5" id="KW-0175">Coiled coil</keyword>
<dbReference type="AlphaFoldDB" id="A0AAW0PB30"/>
<dbReference type="SUPFAM" id="SSF57845">
    <property type="entry name" value="B-box zinc-binding domain"/>
    <property type="match status" value="1"/>
</dbReference>
<dbReference type="InterPro" id="IPR043136">
    <property type="entry name" value="B30.2/SPRY_sf"/>
</dbReference>
<dbReference type="GO" id="GO:0008270">
    <property type="term" value="F:zinc ion binding"/>
    <property type="evidence" value="ECO:0007669"/>
    <property type="project" value="UniProtKB-KW"/>
</dbReference>
<dbReference type="InterPro" id="IPR013083">
    <property type="entry name" value="Znf_RING/FYVE/PHD"/>
</dbReference>
<dbReference type="InterPro" id="IPR017907">
    <property type="entry name" value="Znf_RING_CS"/>
</dbReference>
<evidence type="ECO:0000256" key="2">
    <source>
        <dbReference type="ARBA" id="ARBA00022771"/>
    </source>
</evidence>
<feature type="coiled-coil region" evidence="5">
    <location>
        <begin position="135"/>
        <end position="238"/>
    </location>
</feature>
<evidence type="ECO:0000256" key="4">
    <source>
        <dbReference type="PROSITE-ProRule" id="PRU00175"/>
    </source>
</evidence>
<dbReference type="PROSITE" id="PS00518">
    <property type="entry name" value="ZF_RING_1"/>
    <property type="match status" value="1"/>
</dbReference>